<sequence>MLEFLPHSPTLLTLLAILPFVPFWRHGQRIGITLLSFVINKYLLWKYPIRSVDGKRSIPTRPYIFPDGQGDAAKFLEGEKNSEAWAKEYGRIYRVWNGMTPEIVLTHPDDVKAVYRDSDNHSKAVNNNAGWLMGQLLGKCVGLTSTAEWRHVRAATDVSYARNLVSRHIPGIAISTRELLAKLESEGRLAQGVMNPVEDLSMLPFWQIADHLYGKLTPDQKKELESIVPAREEVFKRMIEGGVTRFAWSQFLPTKTNRQLTEFKTKWRAFNDKVYAGLIAAGECPPMVPMYQARERGEMTTENLYQTLDEMLFADLDITIAAMAWNMVYLAANPEVQTKLREEIRSAHKTEDKQEWNKYLQSSSTLLAACILEAARVKPIAAFTVPQSAPTMRILGDFLIPANTHFIVDTYALNLRNPFWEGDADQYRPERFLKRSGTEYRYQYWRFGFGPRQCMGKHLTELIIRGFLVEMLERYRLTLGPDVKWTKVPDTWITQPETDVMVERL</sequence>
<dbReference type="OrthoDB" id="2789670at2759"/>
<evidence type="ECO:0000256" key="1">
    <source>
        <dbReference type="ARBA" id="ARBA00001971"/>
    </source>
</evidence>
<comment type="cofactor">
    <cofactor evidence="1 5">
        <name>heme</name>
        <dbReference type="ChEBI" id="CHEBI:30413"/>
    </cofactor>
</comment>
<evidence type="ECO:0000256" key="4">
    <source>
        <dbReference type="ARBA" id="ARBA00023004"/>
    </source>
</evidence>
<keyword evidence="4 5" id="KW-0408">Iron</keyword>
<protein>
    <submittedName>
        <fullName evidence="7">Cytochrome P450</fullName>
    </submittedName>
</protein>
<dbReference type="PANTHER" id="PTHR24305:SF166">
    <property type="entry name" value="CYTOCHROME P450 12A4, MITOCHONDRIAL-RELATED"/>
    <property type="match status" value="1"/>
</dbReference>
<dbReference type="InterPro" id="IPR036396">
    <property type="entry name" value="Cyt_P450_sf"/>
</dbReference>
<dbReference type="InterPro" id="IPR050121">
    <property type="entry name" value="Cytochrome_P450_monoxygenase"/>
</dbReference>
<dbReference type="GO" id="GO:0005506">
    <property type="term" value="F:iron ion binding"/>
    <property type="evidence" value="ECO:0007669"/>
    <property type="project" value="InterPro"/>
</dbReference>
<comment type="similarity">
    <text evidence="2 6">Belongs to the cytochrome P450 family.</text>
</comment>
<dbReference type="Gene3D" id="1.10.630.10">
    <property type="entry name" value="Cytochrome P450"/>
    <property type="match status" value="1"/>
</dbReference>
<keyword evidence="6" id="KW-0560">Oxidoreductase</keyword>
<name>A0A6A5WDM2_9PLEO</name>
<dbReference type="EMBL" id="ML977605">
    <property type="protein sequence ID" value="KAF1998241.1"/>
    <property type="molecule type" value="Genomic_DNA"/>
</dbReference>
<dbReference type="GO" id="GO:0020037">
    <property type="term" value="F:heme binding"/>
    <property type="evidence" value="ECO:0007669"/>
    <property type="project" value="InterPro"/>
</dbReference>
<dbReference type="GO" id="GO:0016705">
    <property type="term" value="F:oxidoreductase activity, acting on paired donors, with incorporation or reduction of molecular oxygen"/>
    <property type="evidence" value="ECO:0007669"/>
    <property type="project" value="InterPro"/>
</dbReference>
<evidence type="ECO:0000256" key="5">
    <source>
        <dbReference type="PIRSR" id="PIRSR602401-1"/>
    </source>
</evidence>
<dbReference type="InterPro" id="IPR001128">
    <property type="entry name" value="Cyt_P450"/>
</dbReference>
<evidence type="ECO:0000313" key="8">
    <source>
        <dbReference type="Proteomes" id="UP000799779"/>
    </source>
</evidence>
<keyword evidence="6" id="KW-0503">Monooxygenase</keyword>
<feature type="binding site" description="axial binding residue" evidence="5">
    <location>
        <position position="454"/>
    </location>
    <ligand>
        <name>heme</name>
        <dbReference type="ChEBI" id="CHEBI:30413"/>
    </ligand>
    <ligandPart>
        <name>Fe</name>
        <dbReference type="ChEBI" id="CHEBI:18248"/>
    </ligandPart>
</feature>
<dbReference type="SUPFAM" id="SSF48264">
    <property type="entry name" value="Cytochrome P450"/>
    <property type="match status" value="1"/>
</dbReference>
<evidence type="ECO:0000256" key="2">
    <source>
        <dbReference type="ARBA" id="ARBA00010617"/>
    </source>
</evidence>
<dbReference type="Proteomes" id="UP000799779">
    <property type="component" value="Unassembled WGS sequence"/>
</dbReference>
<proteinExistence type="inferred from homology"/>
<dbReference type="PANTHER" id="PTHR24305">
    <property type="entry name" value="CYTOCHROME P450"/>
    <property type="match status" value="1"/>
</dbReference>
<gene>
    <name evidence="7" type="ORF">P154DRAFT_621819</name>
</gene>
<accession>A0A6A5WDM2</accession>
<evidence type="ECO:0000256" key="3">
    <source>
        <dbReference type="ARBA" id="ARBA00022723"/>
    </source>
</evidence>
<keyword evidence="5 6" id="KW-0349">Heme</keyword>
<dbReference type="InterPro" id="IPR017972">
    <property type="entry name" value="Cyt_P450_CS"/>
</dbReference>
<dbReference type="PRINTS" id="PR00463">
    <property type="entry name" value="EP450I"/>
</dbReference>
<dbReference type="AlphaFoldDB" id="A0A6A5WDM2"/>
<reference evidence="7" key="1">
    <citation type="journal article" date="2020" name="Stud. Mycol.">
        <title>101 Dothideomycetes genomes: a test case for predicting lifestyles and emergence of pathogens.</title>
        <authorList>
            <person name="Haridas S."/>
            <person name="Albert R."/>
            <person name="Binder M."/>
            <person name="Bloem J."/>
            <person name="Labutti K."/>
            <person name="Salamov A."/>
            <person name="Andreopoulos B."/>
            <person name="Baker S."/>
            <person name="Barry K."/>
            <person name="Bills G."/>
            <person name="Bluhm B."/>
            <person name="Cannon C."/>
            <person name="Castanera R."/>
            <person name="Culley D."/>
            <person name="Daum C."/>
            <person name="Ezra D."/>
            <person name="Gonzalez J."/>
            <person name="Henrissat B."/>
            <person name="Kuo A."/>
            <person name="Liang C."/>
            <person name="Lipzen A."/>
            <person name="Lutzoni F."/>
            <person name="Magnuson J."/>
            <person name="Mondo S."/>
            <person name="Nolan M."/>
            <person name="Ohm R."/>
            <person name="Pangilinan J."/>
            <person name="Park H.-J."/>
            <person name="Ramirez L."/>
            <person name="Alfaro M."/>
            <person name="Sun H."/>
            <person name="Tritt A."/>
            <person name="Yoshinaga Y."/>
            <person name="Zwiers L.-H."/>
            <person name="Turgeon B."/>
            <person name="Goodwin S."/>
            <person name="Spatafora J."/>
            <person name="Crous P."/>
            <person name="Grigoriev I."/>
        </authorList>
    </citation>
    <scope>NUCLEOTIDE SEQUENCE</scope>
    <source>
        <strain evidence="7">CBS 123094</strain>
    </source>
</reference>
<dbReference type="Pfam" id="PF00067">
    <property type="entry name" value="p450"/>
    <property type="match status" value="1"/>
</dbReference>
<dbReference type="InterPro" id="IPR002401">
    <property type="entry name" value="Cyt_P450_E_grp-I"/>
</dbReference>
<dbReference type="CDD" id="cd20615">
    <property type="entry name" value="CYP_GliC-like"/>
    <property type="match status" value="1"/>
</dbReference>
<dbReference type="GO" id="GO:0004497">
    <property type="term" value="F:monooxygenase activity"/>
    <property type="evidence" value="ECO:0007669"/>
    <property type="project" value="UniProtKB-KW"/>
</dbReference>
<evidence type="ECO:0000256" key="6">
    <source>
        <dbReference type="RuleBase" id="RU000461"/>
    </source>
</evidence>
<evidence type="ECO:0000313" key="7">
    <source>
        <dbReference type="EMBL" id="KAF1998241.1"/>
    </source>
</evidence>
<keyword evidence="3 5" id="KW-0479">Metal-binding</keyword>
<dbReference type="PROSITE" id="PS00086">
    <property type="entry name" value="CYTOCHROME_P450"/>
    <property type="match status" value="1"/>
</dbReference>
<organism evidence="7 8">
    <name type="scientific">Amniculicola lignicola CBS 123094</name>
    <dbReference type="NCBI Taxonomy" id="1392246"/>
    <lineage>
        <taxon>Eukaryota</taxon>
        <taxon>Fungi</taxon>
        <taxon>Dikarya</taxon>
        <taxon>Ascomycota</taxon>
        <taxon>Pezizomycotina</taxon>
        <taxon>Dothideomycetes</taxon>
        <taxon>Pleosporomycetidae</taxon>
        <taxon>Pleosporales</taxon>
        <taxon>Amniculicolaceae</taxon>
        <taxon>Amniculicola</taxon>
    </lineage>
</organism>
<keyword evidence="8" id="KW-1185">Reference proteome</keyword>